<name>A0A4V3EB69_9MICO</name>
<comment type="similarity">
    <text evidence="1">Belongs to the UPF0098 family.</text>
</comment>
<evidence type="ECO:0000313" key="2">
    <source>
        <dbReference type="EMBL" id="TDS80564.1"/>
    </source>
</evidence>
<dbReference type="Gene3D" id="3.90.280.10">
    <property type="entry name" value="PEBP-like"/>
    <property type="match status" value="1"/>
</dbReference>
<dbReference type="Proteomes" id="UP000295344">
    <property type="component" value="Unassembled WGS sequence"/>
</dbReference>
<dbReference type="NCBIfam" id="TIGR00481">
    <property type="entry name" value="YbhB/YbcL family Raf kinase inhibitor-like protein"/>
    <property type="match status" value="1"/>
</dbReference>
<accession>A0A4V3EB69</accession>
<dbReference type="EMBL" id="SOAM01000001">
    <property type="protein sequence ID" value="TDS80564.1"/>
    <property type="molecule type" value="Genomic_DNA"/>
</dbReference>
<gene>
    <name evidence="2" type="ORF">CLV52_1130</name>
</gene>
<reference evidence="2 3" key="1">
    <citation type="submission" date="2019-03" db="EMBL/GenBank/DDBJ databases">
        <title>Genomic Encyclopedia of Archaeal and Bacterial Type Strains, Phase II (KMG-II): from individual species to whole genera.</title>
        <authorList>
            <person name="Goeker M."/>
        </authorList>
    </citation>
    <scope>NUCLEOTIDE SEQUENCE [LARGE SCALE GENOMIC DNA]</scope>
    <source>
        <strain evidence="2 3">DSM 24782</strain>
    </source>
</reference>
<comment type="caution">
    <text evidence="2">The sequence shown here is derived from an EMBL/GenBank/DDBJ whole genome shotgun (WGS) entry which is preliminary data.</text>
</comment>
<dbReference type="Pfam" id="PF01161">
    <property type="entry name" value="PBP"/>
    <property type="match status" value="1"/>
</dbReference>
<evidence type="ECO:0000256" key="1">
    <source>
        <dbReference type="ARBA" id="ARBA00007120"/>
    </source>
</evidence>
<dbReference type="InterPro" id="IPR005247">
    <property type="entry name" value="YbhB_YbcL/LppC-like"/>
</dbReference>
<proteinExistence type="inferred from homology"/>
<dbReference type="PANTHER" id="PTHR30289:SF1">
    <property type="entry name" value="PEBP (PHOSPHATIDYLETHANOLAMINE-BINDING PROTEIN) FAMILY PROTEIN"/>
    <property type="match status" value="1"/>
</dbReference>
<evidence type="ECO:0000313" key="3">
    <source>
        <dbReference type="Proteomes" id="UP000295344"/>
    </source>
</evidence>
<dbReference type="AlphaFoldDB" id="A0A4V3EB69"/>
<keyword evidence="3" id="KW-1185">Reference proteome</keyword>
<dbReference type="PANTHER" id="PTHR30289">
    <property type="entry name" value="UNCHARACTERIZED PROTEIN YBCL-RELATED"/>
    <property type="match status" value="1"/>
</dbReference>
<sequence length="185" mass="19271">MWENGIMTNDPFARLPEVPSFTVTSTDIEDGQRFAPAQHSGAFGVPGGEDVSPQLSWSGAPEGTKSYAITVYDPDAPTQSGFWHWAVADIPADVTSVPSGAGDDTGSGLPKGAIQLPNDARAARFIGAAPPAGHGEHRYFITVHALDVPKIEVPADAAAAFLGFTMFSHTLARATIVATAEIPAS</sequence>
<dbReference type="InterPro" id="IPR036610">
    <property type="entry name" value="PEBP-like_sf"/>
</dbReference>
<organism evidence="2 3">
    <name type="scientific">Amnibacterium kyonggiense</name>
    <dbReference type="NCBI Taxonomy" id="595671"/>
    <lineage>
        <taxon>Bacteria</taxon>
        <taxon>Bacillati</taxon>
        <taxon>Actinomycetota</taxon>
        <taxon>Actinomycetes</taxon>
        <taxon>Micrococcales</taxon>
        <taxon>Microbacteriaceae</taxon>
        <taxon>Amnibacterium</taxon>
    </lineage>
</organism>
<dbReference type="CDD" id="cd00865">
    <property type="entry name" value="PEBP_bact_arch"/>
    <property type="match status" value="1"/>
</dbReference>
<dbReference type="InterPro" id="IPR008914">
    <property type="entry name" value="PEBP"/>
</dbReference>
<dbReference type="SUPFAM" id="SSF49777">
    <property type="entry name" value="PEBP-like"/>
    <property type="match status" value="1"/>
</dbReference>
<protein>
    <submittedName>
        <fullName evidence="2">PBP family phospholipid-binding protein</fullName>
    </submittedName>
</protein>